<dbReference type="PANTHER" id="PTHR14905:SF7">
    <property type="entry name" value="VON WILLEBRAND FACTOR A DOMAIN-CONTAINING PROTEIN 7"/>
    <property type="match status" value="1"/>
</dbReference>
<organism evidence="5 6">
    <name type="scientific">Macrostomum lignano</name>
    <dbReference type="NCBI Taxonomy" id="282301"/>
    <lineage>
        <taxon>Eukaryota</taxon>
        <taxon>Metazoa</taxon>
        <taxon>Spiralia</taxon>
        <taxon>Lophotrochozoa</taxon>
        <taxon>Platyhelminthes</taxon>
        <taxon>Rhabditophora</taxon>
        <taxon>Macrostomorpha</taxon>
        <taxon>Macrostomida</taxon>
        <taxon>Macrostomidae</taxon>
        <taxon>Macrostomum</taxon>
    </lineage>
</organism>
<dbReference type="Proteomes" id="UP000095280">
    <property type="component" value="Unplaced"/>
</dbReference>
<reference evidence="6" key="1">
    <citation type="submission" date="2016-11" db="UniProtKB">
        <authorList>
            <consortium name="WormBaseParasite"/>
        </authorList>
    </citation>
    <scope>IDENTIFICATION</scope>
</reference>
<feature type="domain" description="Hemicentin-1-like von Willebrand factor A" evidence="4">
    <location>
        <begin position="214"/>
        <end position="356"/>
    </location>
</feature>
<evidence type="ECO:0000256" key="3">
    <source>
        <dbReference type="ARBA" id="ARBA00022729"/>
    </source>
</evidence>
<name>A0A1I8GUE1_9PLAT</name>
<dbReference type="InterPro" id="IPR052577">
    <property type="entry name" value="VWA7"/>
</dbReference>
<feature type="domain" description="Hemicentin-1-like von Willebrand factor A" evidence="4">
    <location>
        <begin position="1"/>
        <end position="125"/>
    </location>
</feature>
<evidence type="ECO:0000256" key="2">
    <source>
        <dbReference type="ARBA" id="ARBA00022525"/>
    </source>
</evidence>
<evidence type="ECO:0000259" key="4">
    <source>
        <dbReference type="Pfam" id="PF25106"/>
    </source>
</evidence>
<comment type="subcellular location">
    <subcellularLocation>
        <location evidence="1">Secreted</location>
    </subcellularLocation>
</comment>
<keyword evidence="2" id="KW-0964">Secreted</keyword>
<evidence type="ECO:0000256" key="1">
    <source>
        <dbReference type="ARBA" id="ARBA00004613"/>
    </source>
</evidence>
<dbReference type="Pfam" id="PF25106">
    <property type="entry name" value="VWA_4"/>
    <property type="match status" value="2"/>
</dbReference>
<dbReference type="AlphaFoldDB" id="A0A1I8GUE1"/>
<evidence type="ECO:0000313" key="6">
    <source>
        <dbReference type="WBParaSite" id="maker-uti_cns_0003022-snap-gene-0.6-mRNA-1"/>
    </source>
</evidence>
<dbReference type="InterPro" id="IPR056861">
    <property type="entry name" value="HMCN1-like_VWA"/>
</dbReference>
<dbReference type="CDD" id="cd00198">
    <property type="entry name" value="vWFA"/>
    <property type="match status" value="1"/>
</dbReference>
<dbReference type="WBParaSite" id="maker-uti_cns_0003022-snap-gene-0.6-mRNA-1">
    <property type="protein sequence ID" value="maker-uti_cns_0003022-snap-gene-0.6-mRNA-1"/>
    <property type="gene ID" value="maker-uti_cns_0003022-snap-gene-0.6"/>
</dbReference>
<dbReference type="PANTHER" id="PTHR14905">
    <property type="entry name" value="NG37"/>
    <property type="match status" value="1"/>
</dbReference>
<dbReference type="InterPro" id="IPR036465">
    <property type="entry name" value="vWFA_dom_sf"/>
</dbReference>
<dbReference type="Gene3D" id="3.40.50.410">
    <property type="entry name" value="von Willebrand factor, type A domain"/>
    <property type="match status" value="2"/>
</dbReference>
<evidence type="ECO:0000313" key="5">
    <source>
        <dbReference type="Proteomes" id="UP000095280"/>
    </source>
</evidence>
<accession>A0A1I8GUE1</accession>
<proteinExistence type="predicted"/>
<dbReference type="SUPFAM" id="SSF53300">
    <property type="entry name" value="vWA-like"/>
    <property type="match status" value="2"/>
</dbReference>
<keyword evidence="5" id="KW-1185">Reference proteome</keyword>
<sequence length="383" mass="45196">MWREIRAVKTNIKRIVKANRRFKDYVIGTFNDPYRRKVIRSRSAYTILRFLKRVRARRGGDCPEFAMRGILDAARLARPRSVLFVVTDASAKDARLKYAVARYLRSKKIRLFAVKVGRMCGRRYRREFEFLARQTGGRVLRFRRRVNFRYLMRFITKAVYGKVAFNSMPSSGARLRRLRPRCPADYYKLEETVRVCKCSNGTDQTKPPPRVVGSLAFTIDNTGSMWREIRAVKTNIKRIVKANRRFKDYVIGTFNDPYRRKVIRSRSAYTILRFLKRVRARRGGDCPEFAMRGILDAARLARPRSVLFVVTDASAKDARLKYAVARYLRSKKIRLFAVKVGRMCGRRYRREFEFLARQTGGRVLRLRNRRHFKYVSHYVSKIP</sequence>
<protein>
    <submittedName>
        <fullName evidence="6">VWFA domain-containing protein</fullName>
    </submittedName>
</protein>
<keyword evidence="3" id="KW-0732">Signal</keyword>